<sequence>MFDPSAHTAFYDPSTNMIIWSNGKKWVRKDFVPFRGRWRDPQGHLISIEENGMVTFIEPKELGNYAAVVCGFYKIGINYTNYTYTAKLIDKNMLRWDNGIVWKRVDKPESCLVM</sequence>
<dbReference type="AlphaFoldDB" id="X6N7D9"/>
<protein>
    <submittedName>
        <fullName evidence="1">Uncharacterized protein</fullName>
    </submittedName>
</protein>
<dbReference type="EMBL" id="ASPP01011259">
    <property type="protein sequence ID" value="ETO21828.1"/>
    <property type="molecule type" value="Genomic_DNA"/>
</dbReference>
<organism evidence="1 2">
    <name type="scientific">Reticulomyxa filosa</name>
    <dbReference type="NCBI Taxonomy" id="46433"/>
    <lineage>
        <taxon>Eukaryota</taxon>
        <taxon>Sar</taxon>
        <taxon>Rhizaria</taxon>
        <taxon>Retaria</taxon>
        <taxon>Foraminifera</taxon>
        <taxon>Monothalamids</taxon>
        <taxon>Reticulomyxidae</taxon>
        <taxon>Reticulomyxa</taxon>
    </lineage>
</organism>
<keyword evidence="2" id="KW-1185">Reference proteome</keyword>
<gene>
    <name evidence="1" type="ORF">RFI_15377</name>
</gene>
<accession>X6N7D9</accession>
<evidence type="ECO:0000313" key="1">
    <source>
        <dbReference type="EMBL" id="ETO21828.1"/>
    </source>
</evidence>
<evidence type="ECO:0000313" key="2">
    <source>
        <dbReference type="Proteomes" id="UP000023152"/>
    </source>
</evidence>
<proteinExistence type="predicted"/>
<dbReference type="Proteomes" id="UP000023152">
    <property type="component" value="Unassembled WGS sequence"/>
</dbReference>
<name>X6N7D9_RETFI</name>
<reference evidence="1 2" key="1">
    <citation type="journal article" date="2013" name="Curr. Biol.">
        <title>The Genome of the Foraminiferan Reticulomyxa filosa.</title>
        <authorList>
            <person name="Glockner G."/>
            <person name="Hulsmann N."/>
            <person name="Schleicher M."/>
            <person name="Noegel A.A."/>
            <person name="Eichinger L."/>
            <person name="Gallinger C."/>
            <person name="Pawlowski J."/>
            <person name="Sierra R."/>
            <person name="Euteneuer U."/>
            <person name="Pillet L."/>
            <person name="Moustafa A."/>
            <person name="Platzer M."/>
            <person name="Groth M."/>
            <person name="Szafranski K."/>
            <person name="Schliwa M."/>
        </authorList>
    </citation>
    <scope>NUCLEOTIDE SEQUENCE [LARGE SCALE GENOMIC DNA]</scope>
</reference>
<comment type="caution">
    <text evidence="1">The sequence shown here is derived from an EMBL/GenBank/DDBJ whole genome shotgun (WGS) entry which is preliminary data.</text>
</comment>